<keyword evidence="3" id="KW-1185">Reference proteome</keyword>
<evidence type="ECO:0000313" key="3">
    <source>
        <dbReference type="Proteomes" id="UP000275408"/>
    </source>
</evidence>
<comment type="caution">
    <text evidence="2">The sequence shown here is derived from an EMBL/GenBank/DDBJ whole genome shotgun (WGS) entry which is preliminary data.</text>
</comment>
<reference evidence="2 3" key="1">
    <citation type="journal article" date="2018" name="Sci. Rep.">
        <title>Comparative analysis of the Pocillopora damicornis genome highlights role of immune system in coral evolution.</title>
        <authorList>
            <person name="Cunning R."/>
            <person name="Bay R.A."/>
            <person name="Gillette P."/>
            <person name="Baker A.C."/>
            <person name="Traylor-Knowles N."/>
        </authorList>
    </citation>
    <scope>NUCLEOTIDE SEQUENCE [LARGE SCALE GENOMIC DNA]</scope>
    <source>
        <strain evidence="2">RSMAS</strain>
        <tissue evidence="2">Whole animal</tissue>
    </source>
</reference>
<evidence type="ECO:0000256" key="1">
    <source>
        <dbReference type="SAM" id="MobiDB-lite"/>
    </source>
</evidence>
<gene>
    <name evidence="2" type="ORF">pdam_00001148</name>
</gene>
<name>A0A3M6V2D7_POCDA</name>
<accession>A0A3M6V2D7</accession>
<feature type="region of interest" description="Disordered" evidence="1">
    <location>
        <begin position="44"/>
        <end position="76"/>
    </location>
</feature>
<dbReference type="EMBL" id="RCHS01000253">
    <property type="protein sequence ID" value="RMX59954.1"/>
    <property type="molecule type" value="Genomic_DNA"/>
</dbReference>
<protein>
    <submittedName>
        <fullName evidence="2">Uncharacterized protein</fullName>
    </submittedName>
</protein>
<sequence length="102" mass="11176">MSISDLKHKKNSNNLVNFVKQKDISNLKIFTLILKDFNSGQEYQCQSSSSRVPDNGTSMGGRGTRDIDGVIDPGGTPSPAPCVIARLMMLAMRITEMRKGDT</sequence>
<proteinExistence type="predicted"/>
<dbReference type="Proteomes" id="UP000275408">
    <property type="component" value="Unassembled WGS sequence"/>
</dbReference>
<feature type="compositionally biased region" description="Polar residues" evidence="1">
    <location>
        <begin position="44"/>
        <end position="57"/>
    </location>
</feature>
<organism evidence="2 3">
    <name type="scientific">Pocillopora damicornis</name>
    <name type="common">Cauliflower coral</name>
    <name type="synonym">Millepora damicornis</name>
    <dbReference type="NCBI Taxonomy" id="46731"/>
    <lineage>
        <taxon>Eukaryota</taxon>
        <taxon>Metazoa</taxon>
        <taxon>Cnidaria</taxon>
        <taxon>Anthozoa</taxon>
        <taxon>Hexacorallia</taxon>
        <taxon>Scleractinia</taxon>
        <taxon>Astrocoeniina</taxon>
        <taxon>Pocilloporidae</taxon>
        <taxon>Pocillopora</taxon>
    </lineage>
</organism>
<dbReference type="AlphaFoldDB" id="A0A3M6V2D7"/>
<evidence type="ECO:0000313" key="2">
    <source>
        <dbReference type="EMBL" id="RMX59954.1"/>
    </source>
</evidence>